<feature type="region of interest" description="Disordered" evidence="1">
    <location>
        <begin position="20"/>
        <end position="46"/>
    </location>
</feature>
<organism evidence="2 3">
    <name type="scientific">Schizophyllum amplum</name>
    <dbReference type="NCBI Taxonomy" id="97359"/>
    <lineage>
        <taxon>Eukaryota</taxon>
        <taxon>Fungi</taxon>
        <taxon>Dikarya</taxon>
        <taxon>Basidiomycota</taxon>
        <taxon>Agaricomycotina</taxon>
        <taxon>Agaricomycetes</taxon>
        <taxon>Agaricomycetidae</taxon>
        <taxon>Agaricales</taxon>
        <taxon>Schizophyllaceae</taxon>
        <taxon>Schizophyllum</taxon>
    </lineage>
</organism>
<feature type="compositionally biased region" description="Acidic residues" evidence="1">
    <location>
        <begin position="633"/>
        <end position="644"/>
    </location>
</feature>
<dbReference type="EMBL" id="VDMD01000090">
    <property type="protein sequence ID" value="TRM55858.1"/>
    <property type="molecule type" value="Genomic_DNA"/>
</dbReference>
<dbReference type="OrthoDB" id="3199698at2759"/>
<reference evidence="2 3" key="1">
    <citation type="journal article" date="2019" name="New Phytol.">
        <title>Comparative genomics reveals unique wood-decay strategies and fruiting body development in the Schizophyllaceae.</title>
        <authorList>
            <person name="Almasi E."/>
            <person name="Sahu N."/>
            <person name="Krizsan K."/>
            <person name="Balint B."/>
            <person name="Kovacs G.M."/>
            <person name="Kiss B."/>
            <person name="Cseklye J."/>
            <person name="Drula E."/>
            <person name="Henrissat B."/>
            <person name="Nagy I."/>
            <person name="Chovatia M."/>
            <person name="Adam C."/>
            <person name="LaButti K."/>
            <person name="Lipzen A."/>
            <person name="Riley R."/>
            <person name="Grigoriev I.V."/>
            <person name="Nagy L.G."/>
        </authorList>
    </citation>
    <scope>NUCLEOTIDE SEQUENCE [LARGE SCALE GENOMIC DNA]</scope>
    <source>
        <strain evidence="2 3">NL-1724</strain>
    </source>
</reference>
<evidence type="ECO:0000313" key="2">
    <source>
        <dbReference type="EMBL" id="TRM55858.1"/>
    </source>
</evidence>
<accession>A0A550BTI7</accession>
<feature type="region of interest" description="Disordered" evidence="1">
    <location>
        <begin position="620"/>
        <end position="647"/>
    </location>
</feature>
<proteinExistence type="predicted"/>
<keyword evidence="3" id="KW-1185">Reference proteome</keyword>
<dbReference type="Pfam" id="PF18759">
    <property type="entry name" value="Plavaka"/>
    <property type="match status" value="1"/>
</dbReference>
<dbReference type="AlphaFoldDB" id="A0A550BTI7"/>
<dbReference type="Proteomes" id="UP000320762">
    <property type="component" value="Unassembled WGS sequence"/>
</dbReference>
<evidence type="ECO:0008006" key="4">
    <source>
        <dbReference type="Google" id="ProtNLM"/>
    </source>
</evidence>
<evidence type="ECO:0000313" key="3">
    <source>
        <dbReference type="Proteomes" id="UP000320762"/>
    </source>
</evidence>
<protein>
    <recommendedName>
        <fullName evidence="4">C2H2-type domain-containing protein</fullName>
    </recommendedName>
</protein>
<name>A0A550BTI7_9AGAR</name>
<gene>
    <name evidence="2" type="ORF">BD626DRAFT_415265</name>
</gene>
<comment type="caution">
    <text evidence="2">The sequence shown here is derived from an EMBL/GenBank/DDBJ whole genome shotgun (WGS) entry which is preliminary data.</text>
</comment>
<evidence type="ECO:0000256" key="1">
    <source>
        <dbReference type="SAM" id="MobiDB-lite"/>
    </source>
</evidence>
<sequence length="883" mass="100141">MNGASPLLLKSSSIYCNPASPCDADGNPIPAHQPPEPRHADTSSSDWAPYDSGIQFKIAEFLFKKVEMSQGDTTHLMDLWAAWNEHHFAQLGLNEEDIPPPPFAHHRDLHSTIDGTTVGDVPWQTFEASFPVSDLPIDGSVPSWQTAKYPIWYRDPQEVVKSLLDNPDFDGEFDYVPFQEYDASGHRHYRDFFSGNWAYRQCDIDSDGATFVPIILGSDKTTVSVATGNNEYYPLYLSIGNIHNNVRRAHRNGLIPIAFLAIPKSDRKHDNDIELKRFRHQLFHASLAAILQPLKSGMTVPEVLRCPDQHYRRCIYGIGPYIADYPEQVMLSGIVQGWCPKCTALPSDLDGKGGPRTQQFTDELVKLLDSKGLWEEYGINEHIVPFTNDFPRADIHELISFDLLHQLIKGTFKDHLVAWVGEYLVARYGEAEAKAIMDDIDRRIAAAPTFPGLRRFPHGRRFKQWTGDDSKALMKVYLPAIVDYVEDEVVQCLSAFLDFCYIARRSDISAHTLDQLNDALTRFHLHRQVFERAGVRDSISLPRQHSMVHYHWMIQEFGSPNGLCSSITESRHITAVKKPWRRSSRYKALGQMLVTNERLDKLSAARTDFESRGMLDRPLSKSKIALQPTVNDEGGDEEDEDDERDGQAVDDARFRGTVVLPLHHQPGYPLWAKELATHVEQPKLPELIRRFLFGQLNSDDRDPDAVALEDCPPLPRSPIHVYHSAAATFYAPSDISGVGGMRREHIRSTPSWRKEGPRRDVAFGVKDKDESGFRGLVVLRVMLLFSFVYAGKSYPCALVQWFSPVGDAPDHKTGMWIVKPDTTRGVRDVAVVHLNALIRCAQLLPVFGDMRMPIGFEHCYTYDCFQAFYVNKYADHHTNEIVF</sequence>
<dbReference type="InterPro" id="IPR041078">
    <property type="entry name" value="Plavaka"/>
</dbReference>